<dbReference type="EMBL" id="OA888781">
    <property type="protein sequence ID" value="CAD7284031.1"/>
    <property type="molecule type" value="Genomic_DNA"/>
</dbReference>
<dbReference type="InterPro" id="IPR040354">
    <property type="entry name" value="TCTN1-3"/>
</dbReference>
<dbReference type="PANTHER" id="PTHR14611:SF2">
    <property type="entry name" value="TECTONIC"/>
    <property type="match status" value="1"/>
</dbReference>
<keyword evidence="3" id="KW-1185">Reference proteome</keyword>
<proteinExistence type="predicted"/>
<dbReference type="EMBL" id="CAJPEX010006744">
    <property type="protein sequence ID" value="CAG0924183.1"/>
    <property type="molecule type" value="Genomic_DNA"/>
</dbReference>
<dbReference type="OrthoDB" id="184109at2759"/>
<gene>
    <name evidence="2" type="ORF">NMOB1V02_LOCUS11639</name>
</gene>
<reference evidence="2" key="1">
    <citation type="submission" date="2020-11" db="EMBL/GenBank/DDBJ databases">
        <authorList>
            <person name="Tran Van P."/>
        </authorList>
    </citation>
    <scope>NUCLEOTIDE SEQUENCE</scope>
</reference>
<feature type="region of interest" description="Disordered" evidence="1">
    <location>
        <begin position="578"/>
        <end position="602"/>
    </location>
</feature>
<dbReference type="PANTHER" id="PTHR14611">
    <property type="entry name" value="TECTONIC FAMILY MEMBER"/>
    <property type="match status" value="1"/>
</dbReference>
<feature type="compositionally biased region" description="Basic and acidic residues" evidence="1">
    <location>
        <begin position="1"/>
        <end position="12"/>
    </location>
</feature>
<dbReference type="Proteomes" id="UP000678499">
    <property type="component" value="Unassembled WGS sequence"/>
</dbReference>
<accession>A0A7R9BYP1</accession>
<dbReference type="GO" id="GO:0060271">
    <property type="term" value="P:cilium assembly"/>
    <property type="evidence" value="ECO:0007669"/>
    <property type="project" value="TreeGrafter"/>
</dbReference>
<dbReference type="GO" id="GO:0035869">
    <property type="term" value="C:ciliary transition zone"/>
    <property type="evidence" value="ECO:0007669"/>
    <property type="project" value="TreeGrafter"/>
</dbReference>
<name>A0A7R9BYP1_9CRUS</name>
<evidence type="ECO:0000256" key="1">
    <source>
        <dbReference type="SAM" id="MobiDB-lite"/>
    </source>
</evidence>
<feature type="non-terminal residue" evidence="2">
    <location>
        <position position="1"/>
    </location>
</feature>
<evidence type="ECO:0000313" key="2">
    <source>
        <dbReference type="EMBL" id="CAD7284031.1"/>
    </source>
</evidence>
<sequence length="644" mass="71405">MHQDDSKRDPDWQKTPLQKRVSACHSRIQRKTLKDYDNVAEEWADEEDEDLVSPHEMQRLVLATFLSSSTRSSYDILQDMMLLTVICGVFGVVCAETVTTNIPPLTSTESISVSQAKPDLKTISEPCRHALEKLMKWGDLLDSNAGRTDQLLFFQAPNNFQYLKIFSHPKVLKPGSKCVSRGLEIGESVESSCRLALNKAWEVNHEPLFYVKPQVGELESICGVPAGSNDTFSPTSRTFSLFNETWNVTELLTNHLMPVRVTVVPASGGELGLATSLSFLIKLNRYNEVLDAAVETRAGVTPGATDVLLQSSVKFSLEDDAGISFSGRPGYLAEFPVRFGVSISNSSLVGVREKRFSVLGLGHKCDSTKRDLMRFGVETISGCEFVANFSSCSSLGTSVQKVLVDEIPELVAVYGDSEPEFLKDWVNVVVDEIPVSNAVLDENGNELCVGIARSVDVDFVVSRFGSCGKPQWKILGCRVKFGFGNVEQGGKTVLFSQVRFLDVSEEIEPRFAAPFRFPLLDFYLPHDFFYPFLLSSSGGRAQFEVLLLLATSSASTLFSESNKMSAWCWVKLRAGLSRSTSTPQPPTWTPANDNTHRSATKKKWESDNAKWAIQMVVLVTPHFPCATTTCLDFIHKEPNIRLQQ</sequence>
<organism evidence="2">
    <name type="scientific">Notodromas monacha</name>
    <dbReference type="NCBI Taxonomy" id="399045"/>
    <lineage>
        <taxon>Eukaryota</taxon>
        <taxon>Metazoa</taxon>
        <taxon>Ecdysozoa</taxon>
        <taxon>Arthropoda</taxon>
        <taxon>Crustacea</taxon>
        <taxon>Oligostraca</taxon>
        <taxon>Ostracoda</taxon>
        <taxon>Podocopa</taxon>
        <taxon>Podocopida</taxon>
        <taxon>Cypridocopina</taxon>
        <taxon>Cypridoidea</taxon>
        <taxon>Cyprididae</taxon>
        <taxon>Notodromas</taxon>
    </lineage>
</organism>
<feature type="region of interest" description="Disordered" evidence="1">
    <location>
        <begin position="1"/>
        <end position="21"/>
    </location>
</feature>
<dbReference type="AlphaFoldDB" id="A0A7R9BYP1"/>
<protein>
    <submittedName>
        <fullName evidence="2">Uncharacterized protein</fullName>
    </submittedName>
</protein>
<evidence type="ECO:0000313" key="3">
    <source>
        <dbReference type="Proteomes" id="UP000678499"/>
    </source>
</evidence>